<comment type="similarity">
    <text evidence="1 11">Belongs to the GatB/GatE family. GatB subfamily.</text>
</comment>
<dbReference type="PANTHER" id="PTHR11659">
    <property type="entry name" value="GLUTAMYL-TRNA GLN AMIDOTRANSFERASE SUBUNIT B MITOCHONDRIAL AND PROKARYOTIC PET112-RELATED"/>
    <property type="match status" value="1"/>
</dbReference>
<keyword evidence="7 11" id="KW-0648">Protein biosynthesis</keyword>
<evidence type="ECO:0000256" key="10">
    <source>
        <dbReference type="ARBA" id="ARBA00047913"/>
    </source>
</evidence>
<dbReference type="InterPro" id="IPR014746">
    <property type="entry name" value="Gln_synth/guanido_kin_cat_dom"/>
</dbReference>
<evidence type="ECO:0000259" key="12">
    <source>
        <dbReference type="SMART" id="SM00845"/>
    </source>
</evidence>
<evidence type="ECO:0000256" key="11">
    <source>
        <dbReference type="HAMAP-Rule" id="MF_00121"/>
    </source>
</evidence>
<evidence type="ECO:0000256" key="7">
    <source>
        <dbReference type="ARBA" id="ARBA00022917"/>
    </source>
</evidence>
<dbReference type="InterPro" id="IPR004413">
    <property type="entry name" value="GatB"/>
</dbReference>
<dbReference type="EC" id="6.3.5.-" evidence="11"/>
<dbReference type="FunFam" id="1.10.150.380:FF:000001">
    <property type="entry name" value="Aspartyl/glutamyl-tRNA(Asn/Gln) amidotransferase subunit B"/>
    <property type="match status" value="1"/>
</dbReference>
<dbReference type="HAMAP" id="MF_00121">
    <property type="entry name" value="GatB"/>
    <property type="match status" value="1"/>
</dbReference>
<evidence type="ECO:0000256" key="2">
    <source>
        <dbReference type="ARBA" id="ARBA00011123"/>
    </source>
</evidence>
<dbReference type="InterPro" id="IPR042114">
    <property type="entry name" value="GatB_C_1"/>
</dbReference>
<dbReference type="Pfam" id="PF02934">
    <property type="entry name" value="GatB_N"/>
    <property type="match status" value="1"/>
</dbReference>
<dbReference type="NCBIfam" id="TIGR00133">
    <property type="entry name" value="gatB"/>
    <property type="match status" value="1"/>
</dbReference>
<evidence type="ECO:0000256" key="6">
    <source>
        <dbReference type="ARBA" id="ARBA00022840"/>
    </source>
</evidence>
<dbReference type="InterPro" id="IPR006075">
    <property type="entry name" value="Asn/Gln-tRNA_Trfase_suB/E_cat"/>
</dbReference>
<evidence type="ECO:0000313" key="13">
    <source>
        <dbReference type="EMBL" id="ABJ88619.1"/>
    </source>
</evidence>
<evidence type="ECO:0000256" key="9">
    <source>
        <dbReference type="ARBA" id="ARBA00047380"/>
    </source>
</evidence>
<gene>
    <name evidence="11" type="primary">gatB</name>
    <name evidence="13" type="ordered locus">Acid_7720</name>
</gene>
<dbReference type="InterPro" id="IPR017959">
    <property type="entry name" value="Asn/Gln-tRNA_amidoTrfase_suB/E"/>
</dbReference>
<reference evidence="13" key="1">
    <citation type="submission" date="2006-10" db="EMBL/GenBank/DDBJ databases">
        <title>Complete sequence of Solibacter usitatus Ellin6076.</title>
        <authorList>
            <consortium name="US DOE Joint Genome Institute"/>
            <person name="Copeland A."/>
            <person name="Lucas S."/>
            <person name="Lapidus A."/>
            <person name="Barry K."/>
            <person name="Detter J.C."/>
            <person name="Glavina del Rio T."/>
            <person name="Hammon N."/>
            <person name="Israni S."/>
            <person name="Dalin E."/>
            <person name="Tice H."/>
            <person name="Pitluck S."/>
            <person name="Thompson L.S."/>
            <person name="Brettin T."/>
            <person name="Bruce D."/>
            <person name="Han C."/>
            <person name="Tapia R."/>
            <person name="Gilna P."/>
            <person name="Schmutz J."/>
            <person name="Larimer F."/>
            <person name="Land M."/>
            <person name="Hauser L."/>
            <person name="Kyrpides N."/>
            <person name="Mikhailova N."/>
            <person name="Janssen P.H."/>
            <person name="Kuske C.R."/>
            <person name="Richardson P."/>
        </authorList>
    </citation>
    <scope>NUCLEOTIDE SEQUENCE</scope>
    <source>
        <strain evidence="13">Ellin6076</strain>
    </source>
</reference>
<comment type="catalytic activity">
    <reaction evidence="10 11">
        <text>L-glutamyl-tRNA(Gln) + L-glutamine + ATP + H2O = L-glutaminyl-tRNA(Gln) + L-glutamate + ADP + phosphate + H(+)</text>
        <dbReference type="Rhea" id="RHEA:17521"/>
        <dbReference type="Rhea" id="RHEA-COMP:9681"/>
        <dbReference type="Rhea" id="RHEA-COMP:9684"/>
        <dbReference type="ChEBI" id="CHEBI:15377"/>
        <dbReference type="ChEBI" id="CHEBI:15378"/>
        <dbReference type="ChEBI" id="CHEBI:29985"/>
        <dbReference type="ChEBI" id="CHEBI:30616"/>
        <dbReference type="ChEBI" id="CHEBI:43474"/>
        <dbReference type="ChEBI" id="CHEBI:58359"/>
        <dbReference type="ChEBI" id="CHEBI:78520"/>
        <dbReference type="ChEBI" id="CHEBI:78521"/>
        <dbReference type="ChEBI" id="CHEBI:456216"/>
    </reaction>
</comment>
<protein>
    <recommendedName>
        <fullName evidence="3 11">Aspartyl/glutamyl-tRNA(Asn/Gln) amidotransferase subunit B</fullName>
        <shortName evidence="11">Asp/Glu-ADT subunit B</shortName>
        <ecNumber evidence="11">6.3.5.-</ecNumber>
    </recommendedName>
</protein>
<comment type="function">
    <text evidence="8 11">Allows the formation of correctly charged Asn-tRNA(Asn) or Gln-tRNA(Gln) through the transamidation of misacylated Asp-tRNA(Asn) or Glu-tRNA(Gln) in organisms which lack either or both of asparaginyl-tRNA or glutaminyl-tRNA synthetases. The reaction takes place in the presence of glutamine and ATP through an activated phospho-Asp-tRNA(Asn) or phospho-Glu-tRNA(Gln).</text>
</comment>
<feature type="domain" description="Asn/Gln amidotransferase" evidence="12">
    <location>
        <begin position="344"/>
        <end position="491"/>
    </location>
</feature>
<dbReference type="NCBIfam" id="NF004015">
    <property type="entry name" value="PRK05477.1-5"/>
    <property type="match status" value="1"/>
</dbReference>
<comment type="subunit">
    <text evidence="2 11">Heterotrimer of A, B and C subunits.</text>
</comment>
<dbReference type="GO" id="GO:0016740">
    <property type="term" value="F:transferase activity"/>
    <property type="evidence" value="ECO:0007669"/>
    <property type="project" value="UniProtKB-KW"/>
</dbReference>
<evidence type="ECO:0000256" key="4">
    <source>
        <dbReference type="ARBA" id="ARBA00022598"/>
    </source>
</evidence>
<evidence type="ECO:0000256" key="1">
    <source>
        <dbReference type="ARBA" id="ARBA00005306"/>
    </source>
</evidence>
<dbReference type="SUPFAM" id="SSF89095">
    <property type="entry name" value="GatB/YqeY motif"/>
    <property type="match status" value="1"/>
</dbReference>
<evidence type="ECO:0000256" key="3">
    <source>
        <dbReference type="ARBA" id="ARBA00016923"/>
    </source>
</evidence>
<dbReference type="AlphaFoldDB" id="Q01P01"/>
<dbReference type="GO" id="GO:0050566">
    <property type="term" value="F:asparaginyl-tRNA synthase (glutamine-hydrolyzing) activity"/>
    <property type="evidence" value="ECO:0007669"/>
    <property type="project" value="RHEA"/>
</dbReference>
<dbReference type="NCBIfam" id="NF004012">
    <property type="entry name" value="PRK05477.1-2"/>
    <property type="match status" value="1"/>
</dbReference>
<dbReference type="GO" id="GO:0050567">
    <property type="term" value="F:glutaminyl-tRNA synthase (glutamine-hydrolyzing) activity"/>
    <property type="evidence" value="ECO:0007669"/>
    <property type="project" value="UniProtKB-UniRule"/>
</dbReference>
<evidence type="ECO:0000256" key="5">
    <source>
        <dbReference type="ARBA" id="ARBA00022741"/>
    </source>
</evidence>
<proteinExistence type="inferred from homology"/>
<dbReference type="PANTHER" id="PTHR11659:SF0">
    <property type="entry name" value="GLUTAMYL-TRNA(GLN) AMIDOTRANSFERASE SUBUNIT B, MITOCHONDRIAL"/>
    <property type="match status" value="1"/>
</dbReference>
<dbReference type="Gene3D" id="1.10.150.380">
    <property type="entry name" value="GatB domain, N-terminal subdomain"/>
    <property type="match status" value="1"/>
</dbReference>
<dbReference type="PROSITE" id="PS01234">
    <property type="entry name" value="GATB"/>
    <property type="match status" value="1"/>
</dbReference>
<dbReference type="GO" id="GO:0005524">
    <property type="term" value="F:ATP binding"/>
    <property type="evidence" value="ECO:0007669"/>
    <property type="project" value="UniProtKB-KW"/>
</dbReference>
<dbReference type="InterPro" id="IPR023168">
    <property type="entry name" value="GatB_Yqey_C_2"/>
</dbReference>
<dbReference type="Pfam" id="PF02637">
    <property type="entry name" value="GatB_Yqey"/>
    <property type="match status" value="1"/>
</dbReference>
<dbReference type="InterPro" id="IPR017958">
    <property type="entry name" value="Gln-tRNA_amidoTrfase_suB_CS"/>
</dbReference>
<dbReference type="STRING" id="234267.Acid_7720"/>
<dbReference type="InterPro" id="IPR018027">
    <property type="entry name" value="Asn/Gln_amidotransferase"/>
</dbReference>
<keyword evidence="5 11" id="KW-0547">Nucleotide-binding</keyword>
<dbReference type="NCBIfam" id="NF004014">
    <property type="entry name" value="PRK05477.1-4"/>
    <property type="match status" value="1"/>
</dbReference>
<keyword evidence="13" id="KW-0808">Transferase</keyword>
<dbReference type="GO" id="GO:0070681">
    <property type="term" value="P:glutaminyl-tRNAGln biosynthesis via transamidation"/>
    <property type="evidence" value="ECO:0007669"/>
    <property type="project" value="TreeGrafter"/>
</dbReference>
<comment type="catalytic activity">
    <reaction evidence="9 11">
        <text>L-aspartyl-tRNA(Asn) + L-glutamine + ATP + H2O = L-asparaginyl-tRNA(Asn) + L-glutamate + ADP + phosphate + 2 H(+)</text>
        <dbReference type="Rhea" id="RHEA:14513"/>
        <dbReference type="Rhea" id="RHEA-COMP:9674"/>
        <dbReference type="Rhea" id="RHEA-COMP:9677"/>
        <dbReference type="ChEBI" id="CHEBI:15377"/>
        <dbReference type="ChEBI" id="CHEBI:15378"/>
        <dbReference type="ChEBI" id="CHEBI:29985"/>
        <dbReference type="ChEBI" id="CHEBI:30616"/>
        <dbReference type="ChEBI" id="CHEBI:43474"/>
        <dbReference type="ChEBI" id="CHEBI:58359"/>
        <dbReference type="ChEBI" id="CHEBI:78515"/>
        <dbReference type="ChEBI" id="CHEBI:78516"/>
        <dbReference type="ChEBI" id="CHEBI:456216"/>
    </reaction>
</comment>
<dbReference type="Gene3D" id="1.10.10.410">
    <property type="match status" value="1"/>
</dbReference>
<dbReference type="EMBL" id="CP000473">
    <property type="protein sequence ID" value="ABJ88619.1"/>
    <property type="molecule type" value="Genomic_DNA"/>
</dbReference>
<dbReference type="eggNOG" id="COG0064">
    <property type="taxonomic scope" value="Bacteria"/>
</dbReference>
<keyword evidence="4 11" id="KW-0436">Ligase</keyword>
<evidence type="ECO:0000256" key="8">
    <source>
        <dbReference type="ARBA" id="ARBA00024799"/>
    </source>
</evidence>
<dbReference type="SUPFAM" id="SSF55931">
    <property type="entry name" value="Glutamine synthetase/guanido kinase"/>
    <property type="match status" value="1"/>
</dbReference>
<dbReference type="SMART" id="SM00845">
    <property type="entry name" value="GatB_Yqey"/>
    <property type="match status" value="1"/>
</dbReference>
<dbReference type="InParanoid" id="Q01P01"/>
<keyword evidence="6 11" id="KW-0067">ATP-binding</keyword>
<dbReference type="KEGG" id="sus:Acid_7720"/>
<dbReference type="InterPro" id="IPR003789">
    <property type="entry name" value="Asn/Gln_tRNA_amidoTrase-B-like"/>
</dbReference>
<sequence>MSSTATAPATPEMLARYEVVIGLEVHVQLATATKIFCGCPTSFGAPPNTNVCPVCLGLPGALPVLSREAVELAIKGSLALNCQVREYSRFARKNYFYPDLPKGYQISQYDEPVAEHGHVDIVVEGVRKRIGVTRVHMEDDAGKSIHDGFKDSDRYSYVDLNRSGTPLIEIVSEPDMRSSDEAYAYLTELKQTIQFIEVSTCDMEKGHLRCDANVSVRLKGEEKLGTKAEVKNLNSFRFLKQALDFEVARQVALIESGGRVVQETRLYNPDLGETFTMRSKEDAHDYRYFPEPDLVPLRISARWLGEVRASMPELPARKRSRFVEALGLSDYDAEVLTATRAISEYFETVSAAAANPKAAANWVMGDLMAMLKAEGKDISESPVSAANLGELVKMIATGELSGKLAKEVFPKMFSTGEPAAAIMQREGLKQISDTGALEKIIDDVIAANPKQVEQYKGGKPTVINFLVGQAMKATRGQANVTVVTDLFKQKLG</sequence>
<dbReference type="FunFam" id="1.10.10.410:FF:000001">
    <property type="entry name" value="Aspartyl/glutamyl-tRNA(Asn/Gln) amidotransferase subunit B"/>
    <property type="match status" value="1"/>
</dbReference>
<accession>Q01P01</accession>
<organism evidence="13">
    <name type="scientific">Solibacter usitatus (strain Ellin6076)</name>
    <dbReference type="NCBI Taxonomy" id="234267"/>
    <lineage>
        <taxon>Bacteria</taxon>
        <taxon>Pseudomonadati</taxon>
        <taxon>Acidobacteriota</taxon>
        <taxon>Terriglobia</taxon>
        <taxon>Bryobacterales</taxon>
        <taxon>Solibacteraceae</taxon>
        <taxon>Candidatus Solibacter</taxon>
    </lineage>
</organism>
<name>Q01P01_SOLUE</name>
<dbReference type="HOGENOM" id="CLU_019240_0_0_0"/>
<dbReference type="GO" id="GO:0006412">
    <property type="term" value="P:translation"/>
    <property type="evidence" value="ECO:0007669"/>
    <property type="project" value="UniProtKB-UniRule"/>
</dbReference>